<comment type="caution">
    <text evidence="1">The sequence shown here is derived from an EMBL/GenBank/DDBJ whole genome shotgun (WGS) entry which is preliminary data.</text>
</comment>
<proteinExistence type="predicted"/>
<reference evidence="1" key="1">
    <citation type="submission" date="2022-04" db="EMBL/GenBank/DDBJ databases">
        <title>Genome of the entomopathogenic fungus Entomophthora muscae.</title>
        <authorList>
            <person name="Elya C."/>
            <person name="Lovett B.R."/>
            <person name="Lee E."/>
            <person name="Macias A.M."/>
            <person name="Hajek A.E."/>
            <person name="De Bivort B.L."/>
            <person name="Kasson M.T."/>
            <person name="De Fine Licht H.H."/>
            <person name="Stajich J.E."/>
        </authorList>
    </citation>
    <scope>NUCLEOTIDE SEQUENCE</scope>
    <source>
        <strain evidence="1">Berkeley</strain>
    </source>
</reference>
<evidence type="ECO:0000313" key="2">
    <source>
        <dbReference type="Proteomes" id="UP001165960"/>
    </source>
</evidence>
<accession>A0ACC2RZ37</accession>
<gene>
    <name evidence="1" type="ORF">DSO57_1005139</name>
</gene>
<evidence type="ECO:0000313" key="1">
    <source>
        <dbReference type="EMBL" id="KAJ9055316.1"/>
    </source>
</evidence>
<dbReference type="EMBL" id="QTSX02006403">
    <property type="protein sequence ID" value="KAJ9055316.1"/>
    <property type="molecule type" value="Genomic_DNA"/>
</dbReference>
<organism evidence="1 2">
    <name type="scientific">Entomophthora muscae</name>
    <dbReference type="NCBI Taxonomy" id="34485"/>
    <lineage>
        <taxon>Eukaryota</taxon>
        <taxon>Fungi</taxon>
        <taxon>Fungi incertae sedis</taxon>
        <taxon>Zoopagomycota</taxon>
        <taxon>Entomophthoromycotina</taxon>
        <taxon>Entomophthoromycetes</taxon>
        <taxon>Entomophthorales</taxon>
        <taxon>Entomophthoraceae</taxon>
        <taxon>Entomophthora</taxon>
    </lineage>
</organism>
<keyword evidence="2" id="KW-1185">Reference proteome</keyword>
<dbReference type="Proteomes" id="UP001165960">
    <property type="component" value="Unassembled WGS sequence"/>
</dbReference>
<sequence length="396" mass="44558">MKIFAILLGVVAEVIDFNPANPSQSFGSSAVQDFYTIFPEDASCYGGPCRLKMNPDGHQILVAVDYEVSKEGTFDKGLADKLKAYIATGELNGYGYTGVNLMIKKGTSALPMDIINDKDFEKKIALTIHSSDYLQLRSDNSWESVNSKLLHVWVHLGGVKVEQELFKDGGNVTWVIEDQGIIQNNPNGHRFVIRREKEINANIFSQVLTCTSTTNLDELPSLGMSSLEEDSNSSYNEGVDRQAMASLKRKHGIAVLDYLRAKQRFITKANVELEKEGNTIHAEELDRLEQELVAMDQASIRAYEAFLSFNKKSYFKGLEDLNKELDEIREAGMNATNTMFIYWSTKYGFIQDAHIIPEETDKQRCDKVLKKLKKEASASEKRFSSLVEAFSKNIDK</sequence>
<name>A0ACC2RZ37_9FUNG</name>
<protein>
    <submittedName>
        <fullName evidence="1">Uncharacterized protein</fullName>
    </submittedName>
</protein>